<dbReference type="EMBL" id="MU827371">
    <property type="protein sequence ID" value="KAJ7351007.1"/>
    <property type="molecule type" value="Genomic_DNA"/>
</dbReference>
<accession>A0A9W9YHW9</accession>
<dbReference type="Proteomes" id="UP001163046">
    <property type="component" value="Unassembled WGS sequence"/>
</dbReference>
<evidence type="ECO:0000313" key="1">
    <source>
        <dbReference type="EMBL" id="KAJ7351007.1"/>
    </source>
</evidence>
<evidence type="ECO:0000313" key="2">
    <source>
        <dbReference type="Proteomes" id="UP001163046"/>
    </source>
</evidence>
<sequence>MKILNKDLVKFLTRFPLGFAPCGLLLEEDDNEDDKEEEEEEGEEEAAATFNTDVFTKSSFMHLENGADHTPDQCLVMSLWSKYSSSLMFLQPAKPLDISYLCEESLKDRGGKVTWINSTIPGYHRAALCFLLVWMNLNKDIIKTLAIGILWLIQASREIKNI</sequence>
<name>A0A9W9YHW9_9CNID</name>
<keyword evidence="2" id="KW-1185">Reference proteome</keyword>
<organism evidence="1 2">
    <name type="scientific">Desmophyllum pertusum</name>
    <dbReference type="NCBI Taxonomy" id="174260"/>
    <lineage>
        <taxon>Eukaryota</taxon>
        <taxon>Metazoa</taxon>
        <taxon>Cnidaria</taxon>
        <taxon>Anthozoa</taxon>
        <taxon>Hexacorallia</taxon>
        <taxon>Scleractinia</taxon>
        <taxon>Caryophylliina</taxon>
        <taxon>Caryophylliidae</taxon>
        <taxon>Desmophyllum</taxon>
    </lineage>
</organism>
<gene>
    <name evidence="1" type="ORF">OS493_037364</name>
</gene>
<protein>
    <submittedName>
        <fullName evidence="1">Uncharacterized protein</fullName>
    </submittedName>
</protein>
<proteinExistence type="predicted"/>
<reference evidence="1" key="1">
    <citation type="submission" date="2023-01" db="EMBL/GenBank/DDBJ databases">
        <title>Genome assembly of the deep-sea coral Lophelia pertusa.</title>
        <authorList>
            <person name="Herrera S."/>
            <person name="Cordes E."/>
        </authorList>
    </citation>
    <scope>NUCLEOTIDE SEQUENCE</scope>
    <source>
        <strain evidence="1">USNM1676648</strain>
        <tissue evidence="1">Polyp</tissue>
    </source>
</reference>
<comment type="caution">
    <text evidence="1">The sequence shown here is derived from an EMBL/GenBank/DDBJ whole genome shotgun (WGS) entry which is preliminary data.</text>
</comment>
<dbReference type="AlphaFoldDB" id="A0A9W9YHW9"/>